<feature type="domain" description="Nitroreductase" evidence="3">
    <location>
        <begin position="7"/>
        <end position="167"/>
    </location>
</feature>
<dbReference type="InterPro" id="IPR000415">
    <property type="entry name" value="Nitroreductase-like"/>
</dbReference>
<gene>
    <name evidence="4" type="ORF">Clopa_0685</name>
</gene>
<dbReference type="EMBL" id="CP003261">
    <property type="protein sequence ID" value="AGK95727.1"/>
    <property type="molecule type" value="Genomic_DNA"/>
</dbReference>
<dbReference type="Proteomes" id="UP000013523">
    <property type="component" value="Chromosome"/>
</dbReference>
<proteinExistence type="inferred from homology"/>
<dbReference type="OrthoDB" id="9812105at2"/>
<dbReference type="Gene3D" id="3.40.109.10">
    <property type="entry name" value="NADH Oxidase"/>
    <property type="match status" value="1"/>
</dbReference>
<keyword evidence="2" id="KW-0560">Oxidoreductase</keyword>
<accession>R4JY35</accession>
<dbReference type="InterPro" id="IPR029479">
    <property type="entry name" value="Nitroreductase"/>
</dbReference>
<dbReference type="eggNOG" id="COG0778">
    <property type="taxonomic scope" value="Bacteria"/>
</dbReference>
<dbReference type="STRING" id="86416.Clopa_0685"/>
<evidence type="ECO:0000256" key="2">
    <source>
        <dbReference type="ARBA" id="ARBA00023002"/>
    </source>
</evidence>
<sequence length="186" mass="21343">MDTIRAIEQRRSIRKFKGNLIPVETIEKLLELATKAPSARNRQPWRFVVLQGDKKDKLVEIMINAAKDYREKNKDFGSLELSANSIKEASTVVLVFNALSNTEKDYNHHKLLVDTQSIGAAIENMILAAEDIGLATLWICDIFYCGKEICNWLDRKEELAAAVAIGYRNQAPHERPRKDWREVTDW</sequence>
<evidence type="ECO:0000313" key="4">
    <source>
        <dbReference type="EMBL" id="AGK95727.1"/>
    </source>
</evidence>
<dbReference type="PATRIC" id="fig|86416.3.peg.673"/>
<dbReference type="GO" id="GO:0016491">
    <property type="term" value="F:oxidoreductase activity"/>
    <property type="evidence" value="ECO:0007669"/>
    <property type="project" value="UniProtKB-KW"/>
</dbReference>
<name>R4JY35_CLOPA</name>
<dbReference type="HOGENOM" id="CLU_070764_7_2_9"/>
<dbReference type="SUPFAM" id="SSF55469">
    <property type="entry name" value="FMN-dependent nitroreductase-like"/>
    <property type="match status" value="1"/>
</dbReference>
<protein>
    <submittedName>
        <fullName evidence="4">Nitroreductase</fullName>
    </submittedName>
</protein>
<evidence type="ECO:0000259" key="3">
    <source>
        <dbReference type="Pfam" id="PF00881"/>
    </source>
</evidence>
<dbReference type="PANTHER" id="PTHR43673:SF10">
    <property type="entry name" value="NADH DEHYDROGENASE_NAD(P)H NITROREDUCTASE XCC3605-RELATED"/>
    <property type="match status" value="1"/>
</dbReference>
<evidence type="ECO:0000256" key="1">
    <source>
        <dbReference type="ARBA" id="ARBA00007118"/>
    </source>
</evidence>
<reference evidence="4 5" key="1">
    <citation type="submission" date="2012-01" db="EMBL/GenBank/DDBJ databases">
        <title>Complete sequence of chromosome of Clostridium pasteurianum BC1.</title>
        <authorList>
            <consortium name="US DOE Joint Genome Institute"/>
            <person name="Lucas S."/>
            <person name="Han J."/>
            <person name="Lapidus A."/>
            <person name="Cheng J.-F."/>
            <person name="Goodwin L."/>
            <person name="Pitluck S."/>
            <person name="Peters L."/>
            <person name="Mikhailova N."/>
            <person name="Teshima H."/>
            <person name="Detter J.C."/>
            <person name="Han C."/>
            <person name="Tapia R."/>
            <person name="Land M."/>
            <person name="Hauser L."/>
            <person name="Kyrpides N."/>
            <person name="Ivanova N."/>
            <person name="Pagani I."/>
            <person name="Dunn J."/>
            <person name="Taghavi S."/>
            <person name="Francis A."/>
            <person name="van der Lelie D."/>
            <person name="Woyke T."/>
        </authorList>
    </citation>
    <scope>NUCLEOTIDE SEQUENCE [LARGE SCALE GENOMIC DNA]</scope>
    <source>
        <strain evidence="4 5">BC1</strain>
    </source>
</reference>
<dbReference type="KEGG" id="cpas:Clopa_0685"/>
<dbReference type="AlphaFoldDB" id="R4JY35"/>
<dbReference type="RefSeq" id="WP_015614053.1">
    <property type="nucleotide sequence ID" value="NC_021182.1"/>
</dbReference>
<dbReference type="Pfam" id="PF00881">
    <property type="entry name" value="Nitroreductase"/>
    <property type="match status" value="1"/>
</dbReference>
<comment type="similarity">
    <text evidence="1">Belongs to the nitroreductase family.</text>
</comment>
<keyword evidence="5" id="KW-1185">Reference proteome</keyword>
<organism evidence="4 5">
    <name type="scientific">Clostridium pasteurianum BC1</name>
    <dbReference type="NCBI Taxonomy" id="86416"/>
    <lineage>
        <taxon>Bacteria</taxon>
        <taxon>Bacillati</taxon>
        <taxon>Bacillota</taxon>
        <taxon>Clostridia</taxon>
        <taxon>Eubacteriales</taxon>
        <taxon>Clostridiaceae</taxon>
        <taxon>Clostridium</taxon>
    </lineage>
</organism>
<dbReference type="PANTHER" id="PTHR43673">
    <property type="entry name" value="NAD(P)H NITROREDUCTASE YDGI-RELATED"/>
    <property type="match status" value="1"/>
</dbReference>
<evidence type="ECO:0000313" key="5">
    <source>
        <dbReference type="Proteomes" id="UP000013523"/>
    </source>
</evidence>